<dbReference type="InterPro" id="IPR051686">
    <property type="entry name" value="Lipoprotein_DolP"/>
</dbReference>
<dbReference type="RefSeq" id="WP_018436714.1">
    <property type="nucleotide sequence ID" value="NZ_JACHDD010000008.1"/>
</dbReference>
<dbReference type="PROSITE" id="PS50914">
    <property type="entry name" value="BON"/>
    <property type="match status" value="1"/>
</dbReference>
<comment type="caution">
    <text evidence="1">The sequence shown here is derived from an EMBL/GenBank/DDBJ whole genome shotgun (WGS) entry which is preliminary data.</text>
</comment>
<dbReference type="AlphaFoldDB" id="A0A6I1Q0Y7"/>
<dbReference type="PANTHER" id="PTHR34606">
    <property type="entry name" value="BON DOMAIN-CONTAINING PROTEIN"/>
    <property type="match status" value="1"/>
</dbReference>
<name>A0A6I1Q0Y7_PARAM</name>
<gene>
    <name evidence="1" type="ORF">HDG40_004964</name>
</gene>
<reference evidence="1 2" key="1">
    <citation type="submission" date="2020-08" db="EMBL/GenBank/DDBJ databases">
        <title>Genomic Encyclopedia of Type Strains, Phase IV (KMG-V): Genome sequencing to study the core and pangenomes of soil and plant-associated prokaryotes.</title>
        <authorList>
            <person name="Whitman W."/>
        </authorList>
    </citation>
    <scope>NUCLEOTIDE SEQUENCE [LARGE SCALE GENOMIC DNA]</scope>
    <source>
        <strain evidence="1 2">JPY158</strain>
    </source>
</reference>
<protein>
    <submittedName>
        <fullName evidence="1">Osmotically-inducible protein OsmY</fullName>
    </submittedName>
</protein>
<evidence type="ECO:0000313" key="1">
    <source>
        <dbReference type="EMBL" id="MBB5426785.1"/>
    </source>
</evidence>
<sequence length="136" mass="14157">MNANNASRIIGATLVAAIASASAYASAQPALSATADVVAQKVAASGSPPRPKPDTSIVRDVRRALRRVPDMDDSKIHIRSSQGVVTLTGTVPESWQISRAANAARSVLGVKSVRNRLTVRESDEATIEQRPAASAG</sequence>
<keyword evidence="2" id="KW-1185">Reference proteome</keyword>
<dbReference type="Gene3D" id="3.30.1340.30">
    <property type="match status" value="1"/>
</dbReference>
<dbReference type="Pfam" id="PF04972">
    <property type="entry name" value="BON"/>
    <property type="match status" value="1"/>
</dbReference>
<organism evidence="1 2">
    <name type="scientific">Paraburkholderia atlantica</name>
    <dbReference type="NCBI Taxonomy" id="2654982"/>
    <lineage>
        <taxon>Bacteria</taxon>
        <taxon>Pseudomonadati</taxon>
        <taxon>Pseudomonadota</taxon>
        <taxon>Betaproteobacteria</taxon>
        <taxon>Burkholderiales</taxon>
        <taxon>Burkholderiaceae</taxon>
        <taxon>Paraburkholderia</taxon>
    </lineage>
</organism>
<accession>A0A6I1Q0Y7</accession>
<dbReference type="PANTHER" id="PTHR34606:SF15">
    <property type="entry name" value="BON DOMAIN-CONTAINING PROTEIN"/>
    <property type="match status" value="1"/>
</dbReference>
<dbReference type="Proteomes" id="UP000592780">
    <property type="component" value="Unassembled WGS sequence"/>
</dbReference>
<evidence type="ECO:0000313" key="2">
    <source>
        <dbReference type="Proteomes" id="UP000592780"/>
    </source>
</evidence>
<proteinExistence type="predicted"/>
<dbReference type="OrthoDB" id="870892at2"/>
<dbReference type="InterPro" id="IPR007055">
    <property type="entry name" value="BON_dom"/>
</dbReference>
<dbReference type="EMBL" id="JACHDD010000008">
    <property type="protein sequence ID" value="MBB5426785.1"/>
    <property type="molecule type" value="Genomic_DNA"/>
</dbReference>